<evidence type="ECO:0000256" key="1">
    <source>
        <dbReference type="SAM" id="MobiDB-lite"/>
    </source>
</evidence>
<proteinExistence type="predicted"/>
<comment type="caution">
    <text evidence="2">The sequence shown here is derived from an EMBL/GenBank/DDBJ whole genome shotgun (WGS) entry which is preliminary data.</text>
</comment>
<dbReference type="EMBL" id="JAZDWU010000008">
    <property type="protein sequence ID" value="KAK9994356.1"/>
    <property type="molecule type" value="Genomic_DNA"/>
</dbReference>
<keyword evidence="3" id="KW-1185">Reference proteome</keyword>
<accession>A0AAW2C816</accession>
<dbReference type="Proteomes" id="UP001459277">
    <property type="component" value="Unassembled WGS sequence"/>
</dbReference>
<protein>
    <submittedName>
        <fullName evidence="2">Uncharacterized protein</fullName>
    </submittedName>
</protein>
<name>A0AAW2C816_9ROSI</name>
<feature type="compositionally biased region" description="Polar residues" evidence="1">
    <location>
        <begin position="14"/>
        <end position="28"/>
    </location>
</feature>
<organism evidence="2 3">
    <name type="scientific">Lithocarpus litseifolius</name>
    <dbReference type="NCBI Taxonomy" id="425828"/>
    <lineage>
        <taxon>Eukaryota</taxon>
        <taxon>Viridiplantae</taxon>
        <taxon>Streptophyta</taxon>
        <taxon>Embryophyta</taxon>
        <taxon>Tracheophyta</taxon>
        <taxon>Spermatophyta</taxon>
        <taxon>Magnoliopsida</taxon>
        <taxon>eudicotyledons</taxon>
        <taxon>Gunneridae</taxon>
        <taxon>Pentapetalae</taxon>
        <taxon>rosids</taxon>
        <taxon>fabids</taxon>
        <taxon>Fagales</taxon>
        <taxon>Fagaceae</taxon>
        <taxon>Lithocarpus</taxon>
    </lineage>
</organism>
<sequence length="75" mass="8268">MNRAVQPQFKQPAKSGSSSQLNPKNSENAVGRSRTLAGSLCNFKKNWELKGTFGKVLGVRFYRVVSVLQPPEGDM</sequence>
<reference evidence="2 3" key="1">
    <citation type="submission" date="2024-01" db="EMBL/GenBank/DDBJ databases">
        <title>A telomere-to-telomere, gap-free genome of sweet tea (Lithocarpus litseifolius).</title>
        <authorList>
            <person name="Zhou J."/>
        </authorList>
    </citation>
    <scope>NUCLEOTIDE SEQUENCE [LARGE SCALE GENOMIC DNA]</scope>
    <source>
        <strain evidence="2">Zhou-2022a</strain>
        <tissue evidence="2">Leaf</tissue>
    </source>
</reference>
<evidence type="ECO:0000313" key="2">
    <source>
        <dbReference type="EMBL" id="KAK9994356.1"/>
    </source>
</evidence>
<gene>
    <name evidence="2" type="ORF">SO802_024059</name>
</gene>
<dbReference type="AlphaFoldDB" id="A0AAW2C816"/>
<feature type="region of interest" description="Disordered" evidence="1">
    <location>
        <begin position="1"/>
        <end position="32"/>
    </location>
</feature>
<evidence type="ECO:0000313" key="3">
    <source>
        <dbReference type="Proteomes" id="UP001459277"/>
    </source>
</evidence>